<name>A0A1M5XLT9_9BACT</name>
<gene>
    <name evidence="3" type="ORF">SAMN04488109_6725</name>
</gene>
<evidence type="ECO:0008006" key="5">
    <source>
        <dbReference type="Google" id="ProtNLM"/>
    </source>
</evidence>
<feature type="transmembrane region" description="Helical" evidence="2">
    <location>
        <begin position="399"/>
        <end position="419"/>
    </location>
</feature>
<feature type="transmembrane region" description="Helical" evidence="2">
    <location>
        <begin position="318"/>
        <end position="339"/>
    </location>
</feature>
<feature type="region of interest" description="Disordered" evidence="1">
    <location>
        <begin position="434"/>
        <end position="458"/>
    </location>
</feature>
<reference evidence="3 4" key="1">
    <citation type="submission" date="2016-11" db="EMBL/GenBank/DDBJ databases">
        <authorList>
            <person name="Jaros S."/>
            <person name="Januszkiewicz K."/>
            <person name="Wedrychowicz H."/>
        </authorList>
    </citation>
    <scope>NUCLEOTIDE SEQUENCE [LARGE SCALE GENOMIC DNA]</scope>
    <source>
        <strain evidence="3 4">DSM 24574</strain>
    </source>
</reference>
<dbReference type="AlphaFoldDB" id="A0A1M5XLT9"/>
<evidence type="ECO:0000256" key="2">
    <source>
        <dbReference type="SAM" id="Phobius"/>
    </source>
</evidence>
<dbReference type="OrthoDB" id="196672at2"/>
<evidence type="ECO:0000313" key="3">
    <source>
        <dbReference type="EMBL" id="SHI00807.1"/>
    </source>
</evidence>
<sequence>MDKILWEKIAAFDLDDPISEYGFSTRLAAENFWTQDFTRKAILEYKKFMYLAGTSSFMVSPSEIVDTVWHQHLIFTKSYADLCDLIGKAIQHIPSTHNREDFEKFQQAKERTKKLYADTFGQQPREIWEYAGMYEALRLPKAKYKIRTFVIFAMLVTIVSLIPFYFLLKPVYIHIDNPYFLIGYSILAIASGVGLHEFNKWRLTTIVKGFKRFTFIHHLDPMELVYLKTQKLANVVHGNVSQLIDENMIEVVKTDNALKLNPDAKPENVEQYTIFEELKDREQREYPLLLRTLTSKPAFSNISNSMDAFKKYFSKSTVFGKLFYLNFAVYAFLILLGFVRLSTGLMRDKEVANLVIVLFVLTYGAGYYLVRLTKLVCINTIPAFYENEILPTKENRKDWSWRFFVMGPAVLSTTFFPVVKDFDSALNNDSSSWDSSSSSSCGSSCGSSCSSCGGCGGD</sequence>
<feature type="compositionally biased region" description="Low complexity" evidence="1">
    <location>
        <begin position="434"/>
        <end position="451"/>
    </location>
</feature>
<proteinExistence type="predicted"/>
<dbReference type="EMBL" id="FQWQ01000006">
    <property type="protein sequence ID" value="SHI00807.1"/>
    <property type="molecule type" value="Genomic_DNA"/>
</dbReference>
<keyword evidence="2" id="KW-1133">Transmembrane helix</keyword>
<evidence type="ECO:0000313" key="4">
    <source>
        <dbReference type="Proteomes" id="UP000184212"/>
    </source>
</evidence>
<evidence type="ECO:0000256" key="1">
    <source>
        <dbReference type="SAM" id="MobiDB-lite"/>
    </source>
</evidence>
<organism evidence="3 4">
    <name type="scientific">Chryseolinea serpens</name>
    <dbReference type="NCBI Taxonomy" id="947013"/>
    <lineage>
        <taxon>Bacteria</taxon>
        <taxon>Pseudomonadati</taxon>
        <taxon>Bacteroidota</taxon>
        <taxon>Cytophagia</taxon>
        <taxon>Cytophagales</taxon>
        <taxon>Fulvivirgaceae</taxon>
        <taxon>Chryseolinea</taxon>
    </lineage>
</organism>
<feature type="transmembrane region" description="Helical" evidence="2">
    <location>
        <begin position="148"/>
        <end position="167"/>
    </location>
</feature>
<feature type="transmembrane region" description="Helical" evidence="2">
    <location>
        <begin position="179"/>
        <end position="198"/>
    </location>
</feature>
<dbReference type="STRING" id="947013.SAMN04488109_6725"/>
<accession>A0A1M5XLT9</accession>
<keyword evidence="2" id="KW-0812">Transmembrane</keyword>
<feature type="transmembrane region" description="Helical" evidence="2">
    <location>
        <begin position="351"/>
        <end position="370"/>
    </location>
</feature>
<dbReference type="RefSeq" id="WP_073143272.1">
    <property type="nucleotide sequence ID" value="NZ_FQWQ01000006.1"/>
</dbReference>
<keyword evidence="4" id="KW-1185">Reference proteome</keyword>
<protein>
    <recommendedName>
        <fullName evidence="5">TIGR04222 domain-containing protein</fullName>
    </recommendedName>
</protein>
<keyword evidence="2" id="KW-0472">Membrane</keyword>
<dbReference type="Proteomes" id="UP000184212">
    <property type="component" value="Unassembled WGS sequence"/>
</dbReference>